<evidence type="ECO:0000313" key="1">
    <source>
        <dbReference type="EMBL" id="CAK7947814.1"/>
    </source>
</evidence>
<name>A0AAV1VNI2_9STRA</name>
<comment type="caution">
    <text evidence="1">The sequence shown here is derived from an EMBL/GenBank/DDBJ whole genome shotgun (WGS) entry which is preliminary data.</text>
</comment>
<evidence type="ECO:0000313" key="2">
    <source>
        <dbReference type="Proteomes" id="UP001162060"/>
    </source>
</evidence>
<protein>
    <submittedName>
        <fullName evidence="1">Uncharacterized protein</fullName>
    </submittedName>
</protein>
<organism evidence="1 2">
    <name type="scientific">Peronospora matthiolae</name>
    <dbReference type="NCBI Taxonomy" id="2874970"/>
    <lineage>
        <taxon>Eukaryota</taxon>
        <taxon>Sar</taxon>
        <taxon>Stramenopiles</taxon>
        <taxon>Oomycota</taxon>
        <taxon>Peronosporomycetes</taxon>
        <taxon>Peronosporales</taxon>
        <taxon>Peronosporaceae</taxon>
        <taxon>Peronospora</taxon>
    </lineage>
</organism>
<gene>
    <name evidence="1" type="ORF">PM001_LOCUS32964</name>
</gene>
<dbReference type="Proteomes" id="UP001162060">
    <property type="component" value="Unassembled WGS sequence"/>
</dbReference>
<proteinExistence type="predicted"/>
<reference evidence="1" key="1">
    <citation type="submission" date="2024-01" db="EMBL/GenBank/DDBJ databases">
        <authorList>
            <person name="Webb A."/>
        </authorList>
    </citation>
    <scope>NUCLEOTIDE SEQUENCE</scope>
    <source>
        <strain evidence="1">Pm1</strain>
    </source>
</reference>
<sequence length="77" mass="8846">MSRAALLSIFTDTRYAVYILNVMKGSELLIICTNETNDPMDPSTEILKHRYIIECDDVSTVPCDYDKRIGQTDRMLQ</sequence>
<accession>A0AAV1VNI2</accession>
<dbReference type="EMBL" id="CAKLBY020000387">
    <property type="protein sequence ID" value="CAK7947814.1"/>
    <property type="molecule type" value="Genomic_DNA"/>
</dbReference>
<dbReference type="AlphaFoldDB" id="A0AAV1VNI2"/>